<keyword evidence="7" id="KW-1185">Reference proteome</keyword>
<dbReference type="Pfam" id="PF01266">
    <property type="entry name" value="DAO"/>
    <property type="match status" value="1"/>
</dbReference>
<dbReference type="GO" id="GO:0004497">
    <property type="term" value="F:monooxygenase activity"/>
    <property type="evidence" value="ECO:0007669"/>
    <property type="project" value="UniProtKB-KW"/>
</dbReference>
<dbReference type="STRING" id="500485.B6HNS2"/>
<evidence type="ECO:0000256" key="2">
    <source>
        <dbReference type="ARBA" id="ARBA00023002"/>
    </source>
</evidence>
<gene>
    <name evidence="6" type="ORF">Pc21g13970</name>
    <name evidence="6" type="ORF">PCH_Pc21g13970</name>
</gene>
<dbReference type="InterPro" id="IPR050493">
    <property type="entry name" value="FAD-dep_Monooxygenase_BioMet"/>
</dbReference>
<evidence type="ECO:0000313" key="6">
    <source>
        <dbReference type="EMBL" id="CAP96294.1"/>
    </source>
</evidence>
<evidence type="ECO:0000256" key="3">
    <source>
        <dbReference type="ARBA" id="ARBA00023033"/>
    </source>
</evidence>
<dbReference type="VEuPathDB" id="FungiDB:PCH_Pc21g13970"/>
<comment type="similarity">
    <text evidence="1">Belongs to the paxM FAD-dependent monooxygenase family.</text>
</comment>
<keyword evidence="4" id="KW-0812">Transmembrane</keyword>
<dbReference type="InterPro" id="IPR006076">
    <property type="entry name" value="FAD-dep_OxRdtase"/>
</dbReference>
<dbReference type="OrthoDB" id="9993796at2759"/>
<dbReference type="Gene3D" id="3.50.50.60">
    <property type="entry name" value="FAD/NAD(P)-binding domain"/>
    <property type="match status" value="1"/>
</dbReference>
<feature type="domain" description="FAD dependent oxidoreductase" evidence="5">
    <location>
        <begin position="8"/>
        <end position="42"/>
    </location>
</feature>
<proteinExistence type="inferred from homology"/>
<evidence type="ECO:0000256" key="4">
    <source>
        <dbReference type="SAM" id="Phobius"/>
    </source>
</evidence>
<keyword evidence="2" id="KW-0560">Oxidoreductase</keyword>
<dbReference type="PANTHER" id="PTHR13789:SF261">
    <property type="entry name" value="HYDROXYLASE, PUTATIVE (AFU_ORTHOLOGUE AFUA_7G00590)-RELATED"/>
    <property type="match status" value="1"/>
</dbReference>
<dbReference type="EMBL" id="AM920436">
    <property type="protein sequence ID" value="CAP96294.1"/>
    <property type="molecule type" value="Genomic_DNA"/>
</dbReference>
<dbReference type="InterPro" id="IPR036188">
    <property type="entry name" value="FAD/NAD-bd_sf"/>
</dbReference>
<dbReference type="AlphaFoldDB" id="B6HNS2"/>
<sequence>MTASDQLDVLVIGAGIAGLSAAIALGKQGHRVVILERSAFLRETGAAIHLPPNCTALLRWMGINPVDF</sequence>
<keyword evidence="4" id="KW-1133">Transmembrane helix</keyword>
<evidence type="ECO:0000313" key="7">
    <source>
        <dbReference type="Proteomes" id="UP000000724"/>
    </source>
</evidence>
<dbReference type="SUPFAM" id="SSF51905">
    <property type="entry name" value="FAD/NAD(P)-binding domain"/>
    <property type="match status" value="1"/>
</dbReference>
<evidence type="ECO:0000259" key="5">
    <source>
        <dbReference type="Pfam" id="PF01266"/>
    </source>
</evidence>
<keyword evidence="4" id="KW-0472">Membrane</keyword>
<keyword evidence="3" id="KW-0503">Monooxygenase</keyword>
<reference evidence="6 7" key="1">
    <citation type="journal article" date="2008" name="Nat. Biotechnol.">
        <title>Genome sequencing and analysis of the filamentous fungus Penicillium chrysogenum.</title>
        <authorList>
            <person name="van den Berg M.A."/>
            <person name="Albang R."/>
            <person name="Albermann K."/>
            <person name="Badger J.H."/>
            <person name="Daran J.-M."/>
            <person name="Driessen A.J.M."/>
            <person name="Garcia-Estrada C."/>
            <person name="Fedorova N.D."/>
            <person name="Harris D.M."/>
            <person name="Heijne W.H.M."/>
            <person name="Joardar V.S."/>
            <person name="Kiel J.A.K.W."/>
            <person name="Kovalchuk A."/>
            <person name="Martin J.F."/>
            <person name="Nierman W.C."/>
            <person name="Nijland J.G."/>
            <person name="Pronk J.T."/>
            <person name="Roubos J.A."/>
            <person name="van der Klei I.J."/>
            <person name="van Peij N.N.M.E."/>
            <person name="Veenhuis M."/>
            <person name="von Doehren H."/>
            <person name="Wagner C."/>
            <person name="Wortman J.R."/>
            <person name="Bovenberg R.A.L."/>
        </authorList>
    </citation>
    <scope>NUCLEOTIDE SEQUENCE [LARGE SCALE GENOMIC DNA]</scope>
    <source>
        <strain evidence="7">ATCC 28089 / DSM 1075 / NRRL 1951 / Wisconsin 54-1255</strain>
    </source>
</reference>
<dbReference type="HOGENOM" id="CLU_178178_0_0_1"/>
<name>B6HNS2_PENRW</name>
<dbReference type="PANTHER" id="PTHR13789">
    <property type="entry name" value="MONOOXYGENASE"/>
    <property type="match status" value="1"/>
</dbReference>
<accession>B6HNS2</accession>
<evidence type="ECO:0000256" key="1">
    <source>
        <dbReference type="ARBA" id="ARBA00007992"/>
    </source>
</evidence>
<protein>
    <submittedName>
        <fullName evidence="6">Pc21g13970 protein</fullName>
    </submittedName>
</protein>
<dbReference type="BioCyc" id="PCHR:PC21G13970-MONOMER"/>
<feature type="transmembrane region" description="Helical" evidence="4">
    <location>
        <begin position="6"/>
        <end position="25"/>
    </location>
</feature>
<dbReference type="Proteomes" id="UP000000724">
    <property type="component" value="Contig Pc00c21"/>
</dbReference>
<organism evidence="6 7">
    <name type="scientific">Penicillium rubens (strain ATCC 28089 / DSM 1075 / NRRL 1951 / Wisconsin 54-1255)</name>
    <name type="common">Penicillium chrysogenum</name>
    <dbReference type="NCBI Taxonomy" id="500485"/>
    <lineage>
        <taxon>Eukaryota</taxon>
        <taxon>Fungi</taxon>
        <taxon>Dikarya</taxon>
        <taxon>Ascomycota</taxon>
        <taxon>Pezizomycotina</taxon>
        <taxon>Eurotiomycetes</taxon>
        <taxon>Eurotiomycetidae</taxon>
        <taxon>Eurotiales</taxon>
        <taxon>Aspergillaceae</taxon>
        <taxon>Penicillium</taxon>
        <taxon>Penicillium chrysogenum species complex</taxon>
    </lineage>
</organism>